<evidence type="ECO:0000313" key="2">
    <source>
        <dbReference type="Proteomes" id="UP000054928"/>
    </source>
</evidence>
<reference evidence="2" key="1">
    <citation type="submission" date="2014-09" db="EMBL/GenBank/DDBJ databases">
        <authorList>
            <person name="Sharma Rahul"/>
            <person name="Thines Marco"/>
        </authorList>
    </citation>
    <scope>NUCLEOTIDE SEQUENCE [LARGE SCALE GENOMIC DNA]</scope>
</reference>
<evidence type="ECO:0000313" key="1">
    <source>
        <dbReference type="EMBL" id="CEG43731.1"/>
    </source>
</evidence>
<dbReference type="GeneID" id="36409080"/>
<name>A0A0N7L6A5_PLAHL</name>
<dbReference type="RefSeq" id="XP_024580100.1">
    <property type="nucleotide sequence ID" value="XM_024729754.1"/>
</dbReference>
<protein>
    <submittedName>
        <fullName evidence="1">Uncharacterized protein</fullName>
    </submittedName>
</protein>
<keyword evidence="2" id="KW-1185">Reference proteome</keyword>
<proteinExistence type="predicted"/>
<dbReference type="EMBL" id="CCYD01000810">
    <property type="protein sequence ID" value="CEG43731.1"/>
    <property type="molecule type" value="Genomic_DNA"/>
</dbReference>
<sequence length="64" mass="7336">MSARPHHWTGCVLRAYSLVTIPAAGYTARFDLLAKNRRNDGFDTSEAAPRRSGDLRHLYRVRYT</sequence>
<accession>A0A0N7L6A5</accession>
<organism evidence="1 2">
    <name type="scientific">Plasmopara halstedii</name>
    <name type="common">Downy mildew of sunflower</name>
    <dbReference type="NCBI Taxonomy" id="4781"/>
    <lineage>
        <taxon>Eukaryota</taxon>
        <taxon>Sar</taxon>
        <taxon>Stramenopiles</taxon>
        <taxon>Oomycota</taxon>
        <taxon>Peronosporomycetes</taxon>
        <taxon>Peronosporales</taxon>
        <taxon>Peronosporaceae</taxon>
        <taxon>Plasmopara</taxon>
    </lineage>
</organism>
<dbReference type="AlphaFoldDB" id="A0A0N7L6A5"/>
<dbReference type="Proteomes" id="UP000054928">
    <property type="component" value="Unassembled WGS sequence"/>
</dbReference>